<reference evidence="2 3" key="1">
    <citation type="journal article" date="2014" name="Genome Biol. Evol.">
        <title>The secreted proteins of Achlya hypogyna and Thraustotheca clavata identify the ancestral oomycete secretome and reveal gene acquisitions by horizontal gene transfer.</title>
        <authorList>
            <person name="Misner I."/>
            <person name="Blouin N."/>
            <person name="Leonard G."/>
            <person name="Richards T.A."/>
            <person name="Lane C.E."/>
        </authorList>
    </citation>
    <scope>NUCLEOTIDE SEQUENCE [LARGE SCALE GENOMIC DNA]</scope>
    <source>
        <strain evidence="2 3">ATCC 48635</strain>
    </source>
</reference>
<evidence type="ECO:0000256" key="1">
    <source>
        <dbReference type="SAM" id="MobiDB-lite"/>
    </source>
</evidence>
<accession>A0A1V9ZLF1</accession>
<gene>
    <name evidence="2" type="ORF">ACHHYP_07881</name>
</gene>
<name>A0A1V9ZLF1_ACHHY</name>
<protein>
    <submittedName>
        <fullName evidence="2">Uncharacterized protein</fullName>
    </submittedName>
</protein>
<evidence type="ECO:0000313" key="3">
    <source>
        <dbReference type="Proteomes" id="UP000243579"/>
    </source>
</evidence>
<proteinExistence type="predicted"/>
<keyword evidence="3" id="KW-1185">Reference proteome</keyword>
<comment type="caution">
    <text evidence="2">The sequence shown here is derived from an EMBL/GenBank/DDBJ whole genome shotgun (WGS) entry which is preliminary data.</text>
</comment>
<dbReference type="Proteomes" id="UP000243579">
    <property type="component" value="Unassembled WGS sequence"/>
</dbReference>
<feature type="region of interest" description="Disordered" evidence="1">
    <location>
        <begin position="128"/>
        <end position="150"/>
    </location>
</feature>
<evidence type="ECO:0000313" key="2">
    <source>
        <dbReference type="EMBL" id="OQR98802.1"/>
    </source>
</evidence>
<dbReference type="EMBL" id="JNBR01000079">
    <property type="protein sequence ID" value="OQR98802.1"/>
    <property type="molecule type" value="Genomic_DNA"/>
</dbReference>
<dbReference type="AlphaFoldDB" id="A0A1V9ZLF1"/>
<sequence length="150" mass="16748">MVGLQYVPVELLEEAAAYADFFAGRTTIYPTLYEERMRSYGINVDECDDMFMPEDEEPATFDQAWLIVSDDDEDDVEVVPIFCPSTTIDMLSSSDCSSPRETGISGFFDSLNVTKRSTTKPPKVVKTIKKRKAGKAAGKKTVKRSVQRAL</sequence>
<organism evidence="2 3">
    <name type="scientific">Achlya hypogyna</name>
    <name type="common">Oomycete</name>
    <name type="synonym">Protoachlya hypogyna</name>
    <dbReference type="NCBI Taxonomy" id="1202772"/>
    <lineage>
        <taxon>Eukaryota</taxon>
        <taxon>Sar</taxon>
        <taxon>Stramenopiles</taxon>
        <taxon>Oomycota</taxon>
        <taxon>Saprolegniomycetes</taxon>
        <taxon>Saprolegniales</taxon>
        <taxon>Achlyaceae</taxon>
        <taxon>Achlya</taxon>
    </lineage>
</organism>